<dbReference type="PANTHER" id="PTHR32432:SF4">
    <property type="entry name" value="CELL DIVISION PROTEIN FTSA"/>
    <property type="match status" value="1"/>
</dbReference>
<evidence type="ECO:0000313" key="9">
    <source>
        <dbReference type="EMBL" id="MDQ0164613.1"/>
    </source>
</evidence>
<evidence type="ECO:0000313" key="10">
    <source>
        <dbReference type="Proteomes" id="UP001235840"/>
    </source>
</evidence>
<evidence type="ECO:0000256" key="6">
    <source>
        <dbReference type="PIRNR" id="PIRNR003101"/>
    </source>
</evidence>
<accession>A0ABT9VUG0</accession>
<evidence type="ECO:0000256" key="1">
    <source>
        <dbReference type="ARBA" id="ARBA00022475"/>
    </source>
</evidence>
<reference evidence="9 10" key="1">
    <citation type="submission" date="2023-07" db="EMBL/GenBank/DDBJ databases">
        <title>Genomic Encyclopedia of Type Strains, Phase IV (KMG-IV): sequencing the most valuable type-strain genomes for metagenomic binning, comparative biology and taxonomic classification.</title>
        <authorList>
            <person name="Goeker M."/>
        </authorList>
    </citation>
    <scope>NUCLEOTIDE SEQUENCE [LARGE SCALE GENOMIC DNA]</scope>
    <source>
        <strain evidence="9 10">DSM 12751</strain>
    </source>
</reference>
<dbReference type="Pfam" id="PF14450">
    <property type="entry name" value="FtsA"/>
    <property type="match status" value="2"/>
</dbReference>
<comment type="subunit">
    <text evidence="5">Self-interacts. Interacts with FtsZ.</text>
</comment>
<keyword evidence="3 5" id="KW-0472">Membrane</keyword>
<dbReference type="Proteomes" id="UP001235840">
    <property type="component" value="Unassembled WGS sequence"/>
</dbReference>
<evidence type="ECO:0000256" key="7">
    <source>
        <dbReference type="SAM" id="MobiDB-lite"/>
    </source>
</evidence>
<evidence type="ECO:0000256" key="2">
    <source>
        <dbReference type="ARBA" id="ARBA00022618"/>
    </source>
</evidence>
<proteinExistence type="inferred from homology"/>
<comment type="caution">
    <text evidence="9">The sequence shown here is derived from an EMBL/GenBank/DDBJ whole genome shotgun (WGS) entry which is preliminary data.</text>
</comment>
<gene>
    <name evidence="5" type="primary">ftsA</name>
    <name evidence="9" type="ORF">J2S11_000513</name>
</gene>
<evidence type="ECO:0000259" key="8">
    <source>
        <dbReference type="SMART" id="SM00842"/>
    </source>
</evidence>
<dbReference type="RefSeq" id="WP_307390494.1">
    <property type="nucleotide sequence ID" value="NZ_BAAADK010000018.1"/>
</dbReference>
<comment type="subcellular location">
    <subcellularLocation>
        <location evidence="5">Cell membrane</location>
        <topology evidence="5">Peripheral membrane protein</topology>
        <orientation evidence="5">Cytoplasmic side</orientation>
    </subcellularLocation>
    <text evidence="5">Localizes to the Z ring in an FtsZ-dependent manner. Targeted to the membrane through a conserved C-terminal amphipathic helix.</text>
</comment>
<dbReference type="SUPFAM" id="SSF53067">
    <property type="entry name" value="Actin-like ATPase domain"/>
    <property type="match status" value="2"/>
</dbReference>
<dbReference type="Pfam" id="PF02491">
    <property type="entry name" value="SHS2_FTSA"/>
    <property type="match status" value="1"/>
</dbReference>
<feature type="region of interest" description="Disordered" evidence="7">
    <location>
        <begin position="381"/>
        <end position="413"/>
    </location>
</feature>
<protein>
    <recommendedName>
        <fullName evidence="5 6">Cell division protein FtsA</fullName>
    </recommendedName>
</protein>
<dbReference type="GO" id="GO:0051301">
    <property type="term" value="P:cell division"/>
    <property type="evidence" value="ECO:0007669"/>
    <property type="project" value="UniProtKB-KW"/>
</dbReference>
<dbReference type="Gene3D" id="3.30.420.40">
    <property type="match status" value="2"/>
</dbReference>
<keyword evidence="4 5" id="KW-0131">Cell cycle</keyword>
<dbReference type="SMART" id="SM00842">
    <property type="entry name" value="FtsA"/>
    <property type="match status" value="1"/>
</dbReference>
<dbReference type="CDD" id="cd24048">
    <property type="entry name" value="ASKHA_NBD_FtsA"/>
    <property type="match status" value="1"/>
</dbReference>
<dbReference type="PIRSF" id="PIRSF003101">
    <property type="entry name" value="FtsA"/>
    <property type="match status" value="1"/>
</dbReference>
<evidence type="ECO:0000256" key="5">
    <source>
        <dbReference type="HAMAP-Rule" id="MF_02033"/>
    </source>
</evidence>
<dbReference type="EMBL" id="JAUSTY010000002">
    <property type="protein sequence ID" value="MDQ0164613.1"/>
    <property type="molecule type" value="Genomic_DNA"/>
</dbReference>
<keyword evidence="1 5" id="KW-1003">Cell membrane</keyword>
<name>A0ABT9VUG0_9BACI</name>
<sequence>MNNHEFVVSLDIGTSKVRVIIGELNNSSINIIGVGSTESEGIKKGAIVDIDLTVQSIRRAVESAERMVGVSIEQVFVGITGNHIHLQPSQGVVAVSSEDREIGEEDIIRVIDASKVVAIPPEREIIDVVPQQFIVDGLDSISDPRGMIGVRLEMEGTIITGSKTVIHNLVRCIERAGLSIAGIFLQPLAASSIALTKDDKSIGTALIDVGAGQTTVSIFEQGSLVATSLIPIGGEYITNDIAIGLRTTTEMAEKIKVKHGCAFIDDAIEEEVFKVPKIGSHTEQQVNQLDLAHIIEPRVAEIFELVQKEVRRMGYSDIPGGYVLSGGVVGMTGVQELAKFVLHHSVRVAVPDYIGVREPQYTTSVGIIKYAYQQIRRHQKEVAASTQSPKKRVMPDSKSTSNTQKESVKDKVKSWFKEFI</sequence>
<comment type="similarity">
    <text evidence="5 6">Belongs to the FtsA/MreB family.</text>
</comment>
<keyword evidence="2 5" id="KW-0132">Cell division</keyword>
<evidence type="ECO:0000256" key="4">
    <source>
        <dbReference type="ARBA" id="ARBA00023306"/>
    </source>
</evidence>
<dbReference type="PANTHER" id="PTHR32432">
    <property type="entry name" value="CELL DIVISION PROTEIN FTSA-RELATED"/>
    <property type="match status" value="1"/>
</dbReference>
<dbReference type="Gene3D" id="3.30.1490.110">
    <property type="match status" value="1"/>
</dbReference>
<keyword evidence="10" id="KW-1185">Reference proteome</keyword>
<dbReference type="InterPro" id="IPR050696">
    <property type="entry name" value="FtsA/MreB"/>
</dbReference>
<evidence type="ECO:0000256" key="3">
    <source>
        <dbReference type="ARBA" id="ARBA00023136"/>
    </source>
</evidence>
<dbReference type="InterPro" id="IPR003494">
    <property type="entry name" value="SHS2_FtsA"/>
</dbReference>
<feature type="domain" description="SHS2" evidence="8">
    <location>
        <begin position="7"/>
        <end position="194"/>
    </location>
</feature>
<dbReference type="InterPro" id="IPR020823">
    <property type="entry name" value="Cell_div_FtsA"/>
</dbReference>
<organism evidence="9 10">
    <name type="scientific">Caldalkalibacillus horti</name>
    <dbReference type="NCBI Taxonomy" id="77523"/>
    <lineage>
        <taxon>Bacteria</taxon>
        <taxon>Bacillati</taxon>
        <taxon>Bacillota</taxon>
        <taxon>Bacilli</taxon>
        <taxon>Bacillales</taxon>
        <taxon>Bacillaceae</taxon>
        <taxon>Caldalkalibacillus</taxon>
    </lineage>
</organism>
<comment type="function">
    <text evidence="5 6">Cell division protein that is involved in the assembly of the Z ring. May serve as a membrane anchor for the Z ring.</text>
</comment>
<dbReference type="HAMAP" id="MF_02033">
    <property type="entry name" value="FtsA"/>
    <property type="match status" value="1"/>
</dbReference>
<dbReference type="NCBIfam" id="TIGR01174">
    <property type="entry name" value="ftsA"/>
    <property type="match status" value="1"/>
</dbReference>
<dbReference type="InterPro" id="IPR043129">
    <property type="entry name" value="ATPase_NBD"/>
</dbReference>